<dbReference type="Pfam" id="PF16326">
    <property type="entry name" value="ABC_tran_CTD"/>
    <property type="match status" value="1"/>
</dbReference>
<dbReference type="PANTHER" id="PTHR42855:SF2">
    <property type="entry name" value="DRUG RESISTANCE ABC TRANSPORTER,ATP-BINDING PROTEIN"/>
    <property type="match status" value="1"/>
</dbReference>
<evidence type="ECO:0000256" key="7">
    <source>
        <dbReference type="SAM" id="MobiDB-lite"/>
    </source>
</evidence>
<accession>A0A7C4AQE0</accession>
<dbReference type="FunFam" id="3.40.50.300:FF:000309">
    <property type="entry name" value="ABC transporter ATP-binding protein"/>
    <property type="match status" value="1"/>
</dbReference>
<dbReference type="GO" id="GO:0005524">
    <property type="term" value="F:ATP binding"/>
    <property type="evidence" value="ECO:0007669"/>
    <property type="project" value="UniProtKB-KW"/>
</dbReference>
<feature type="domain" description="ABC transporter" evidence="8">
    <location>
        <begin position="326"/>
        <end position="540"/>
    </location>
</feature>
<proteinExistence type="inferred from homology"/>
<comment type="caution">
    <text evidence="9">The sequence shown here is derived from an EMBL/GenBank/DDBJ whole genome shotgun (WGS) entry which is preliminary data.</text>
</comment>
<comment type="similarity">
    <text evidence="5">Belongs to the ABC transporter superfamily. ABCF family. Uup subfamily.</text>
</comment>
<dbReference type="InterPro" id="IPR037118">
    <property type="entry name" value="Val-tRNA_synth_C_sf"/>
</dbReference>
<evidence type="ECO:0000256" key="1">
    <source>
        <dbReference type="ARBA" id="ARBA00022737"/>
    </source>
</evidence>
<dbReference type="InterPro" id="IPR051309">
    <property type="entry name" value="ABCF_ATPase"/>
</dbReference>
<dbReference type="InterPro" id="IPR032781">
    <property type="entry name" value="ABC_tran_Xtn"/>
</dbReference>
<dbReference type="Gene3D" id="3.40.50.300">
    <property type="entry name" value="P-loop containing nucleotide triphosphate hydrolases"/>
    <property type="match status" value="2"/>
</dbReference>
<keyword evidence="6" id="KW-0175">Coiled coil</keyword>
<evidence type="ECO:0000256" key="6">
    <source>
        <dbReference type="SAM" id="Coils"/>
    </source>
</evidence>
<dbReference type="PANTHER" id="PTHR42855">
    <property type="entry name" value="ABC TRANSPORTER ATP-BINDING SUBUNIT"/>
    <property type="match status" value="1"/>
</dbReference>
<reference evidence="9" key="1">
    <citation type="journal article" date="2020" name="mSystems">
        <title>Genome- and Community-Level Interaction Insights into Carbon Utilization and Element Cycling Functions of Hydrothermarchaeota in Hydrothermal Sediment.</title>
        <authorList>
            <person name="Zhou Z."/>
            <person name="Liu Y."/>
            <person name="Xu W."/>
            <person name="Pan J."/>
            <person name="Luo Z.H."/>
            <person name="Li M."/>
        </authorList>
    </citation>
    <scope>NUCLEOTIDE SEQUENCE [LARGE SCALE GENOMIC DNA]</scope>
    <source>
        <strain evidence="9">SpSt-769</strain>
    </source>
</reference>
<comment type="catalytic activity">
    <reaction evidence="4">
        <text>ATP + H2O = ADP + phosphate + H(+)</text>
        <dbReference type="Rhea" id="RHEA:13065"/>
        <dbReference type="ChEBI" id="CHEBI:15377"/>
        <dbReference type="ChEBI" id="CHEBI:15378"/>
        <dbReference type="ChEBI" id="CHEBI:30616"/>
        <dbReference type="ChEBI" id="CHEBI:43474"/>
        <dbReference type="ChEBI" id="CHEBI:456216"/>
    </reaction>
</comment>
<feature type="region of interest" description="Disordered" evidence="7">
    <location>
        <begin position="554"/>
        <end position="576"/>
    </location>
</feature>
<dbReference type="CDD" id="cd03221">
    <property type="entry name" value="ABCF_EF-3"/>
    <property type="match status" value="2"/>
</dbReference>
<dbReference type="GO" id="GO:0016887">
    <property type="term" value="F:ATP hydrolysis activity"/>
    <property type="evidence" value="ECO:0007669"/>
    <property type="project" value="InterPro"/>
</dbReference>
<dbReference type="PROSITE" id="PS50893">
    <property type="entry name" value="ABC_TRANSPORTER_2"/>
    <property type="match status" value="2"/>
</dbReference>
<dbReference type="SUPFAM" id="SSF52540">
    <property type="entry name" value="P-loop containing nucleoside triphosphate hydrolases"/>
    <property type="match status" value="2"/>
</dbReference>
<evidence type="ECO:0000256" key="4">
    <source>
        <dbReference type="ARBA" id="ARBA00049360"/>
    </source>
</evidence>
<dbReference type="EMBL" id="DTGT01000061">
    <property type="protein sequence ID" value="HGH60061.1"/>
    <property type="molecule type" value="Genomic_DNA"/>
</dbReference>
<sequence length="655" mass="73892">MLFLNNVTKYFNGRPLFKGVSISIHRGDRVGIVGPNGAGKSTLLGIMEGIVSCDEGEVSVEKKIRMGVLHQELSVGNDTPILEEVTNASDHLKEIRRRLSALEIKLGSVSADSPEAATLLEEHGRLQSEFEHYDGYTLESRGLKVLQGLGFSSQDASRPWSEFSGGWRMRVELAKILLADPDLLLLDEPTNHLDLDSLLWVENYLNDFKGALVLVSHDRAFLNRLVKRIIEVDNGKVSCFSGNYDTYETTKKMQEEVVLASYRNQQEKIKKIQAFINQNRVKARTASRVQSRVKMLEKMELVQPPQRPKTVRFSFPQPTRSAKRVVEMRNVVKRYGELEVYRGLNLYIDRGDRIGLVGPNGAGKSTLMKMLAGVIPYDEGSIQYGQNVNIGYFAQLHSESLNSEITVLEEACTVGPKLPEQEVRNLLGAFLFSGDDVLKKVKVLSGGEKSRLALTKILLNPPNFLLMDEPTNHLDIPACEVLEQALTQYQGTLVLISHDRRLLDQVCNAIIEIQDGSVERYVGNYSDYCSKKNAAHLQNDQPRLIPQLYTVQGAAPTPEKTSKKDRRRKEAQARSTLFKKQQPLKREIEQLEALLAEKEARKREIETQLSDPSIYDQKEKLRALLEESPLLDGAIRELELRWEELQAQLEAQSKV</sequence>
<dbReference type="AlphaFoldDB" id="A0A7C4AQE0"/>
<keyword evidence="2" id="KW-0547">Nucleotide-binding</keyword>
<dbReference type="FunFam" id="3.40.50.300:FF:000011">
    <property type="entry name" value="Putative ABC transporter ATP-binding component"/>
    <property type="match status" value="1"/>
</dbReference>
<name>A0A7C4AQE0_9BACT</name>
<dbReference type="Pfam" id="PF12848">
    <property type="entry name" value="ABC_tran_Xtn"/>
    <property type="match status" value="1"/>
</dbReference>
<dbReference type="InterPro" id="IPR032524">
    <property type="entry name" value="ABC_tran_C"/>
</dbReference>
<evidence type="ECO:0000256" key="3">
    <source>
        <dbReference type="ARBA" id="ARBA00022840"/>
    </source>
</evidence>
<feature type="coiled-coil region" evidence="6">
    <location>
        <begin position="581"/>
        <end position="608"/>
    </location>
</feature>
<dbReference type="GO" id="GO:0003677">
    <property type="term" value="F:DNA binding"/>
    <property type="evidence" value="ECO:0007669"/>
    <property type="project" value="InterPro"/>
</dbReference>
<feature type="domain" description="ABC transporter" evidence="8">
    <location>
        <begin position="2"/>
        <end position="259"/>
    </location>
</feature>
<dbReference type="InterPro" id="IPR017871">
    <property type="entry name" value="ABC_transporter-like_CS"/>
</dbReference>
<protein>
    <submittedName>
        <fullName evidence="9">ABC transporter ATP-binding protein</fullName>
    </submittedName>
</protein>
<dbReference type="Gene3D" id="1.10.287.380">
    <property type="entry name" value="Valyl-tRNA synthetase, C-terminal domain"/>
    <property type="match status" value="1"/>
</dbReference>
<dbReference type="PROSITE" id="PS00211">
    <property type="entry name" value="ABC_TRANSPORTER_1"/>
    <property type="match status" value="1"/>
</dbReference>
<feature type="coiled-coil region" evidence="6">
    <location>
        <begin position="85"/>
        <end position="112"/>
    </location>
</feature>
<keyword evidence="3 9" id="KW-0067">ATP-binding</keyword>
<dbReference type="InterPro" id="IPR003593">
    <property type="entry name" value="AAA+_ATPase"/>
</dbReference>
<dbReference type="SMART" id="SM00382">
    <property type="entry name" value="AAA"/>
    <property type="match status" value="2"/>
</dbReference>
<evidence type="ECO:0000259" key="8">
    <source>
        <dbReference type="PROSITE" id="PS50893"/>
    </source>
</evidence>
<evidence type="ECO:0000313" key="9">
    <source>
        <dbReference type="EMBL" id="HGH60061.1"/>
    </source>
</evidence>
<dbReference type="Pfam" id="PF00005">
    <property type="entry name" value="ABC_tran"/>
    <property type="match status" value="2"/>
</dbReference>
<dbReference type="InterPro" id="IPR027417">
    <property type="entry name" value="P-loop_NTPase"/>
</dbReference>
<gene>
    <name evidence="9" type="ORF">ENV54_02040</name>
</gene>
<organism evidence="9">
    <name type="scientific">Desulfomonile tiedjei</name>
    <dbReference type="NCBI Taxonomy" id="2358"/>
    <lineage>
        <taxon>Bacteria</taxon>
        <taxon>Pseudomonadati</taxon>
        <taxon>Thermodesulfobacteriota</taxon>
        <taxon>Desulfomonilia</taxon>
        <taxon>Desulfomonilales</taxon>
        <taxon>Desulfomonilaceae</taxon>
        <taxon>Desulfomonile</taxon>
    </lineage>
</organism>
<evidence type="ECO:0000256" key="2">
    <source>
        <dbReference type="ARBA" id="ARBA00022741"/>
    </source>
</evidence>
<keyword evidence="1" id="KW-0677">Repeat</keyword>
<dbReference type="InterPro" id="IPR003439">
    <property type="entry name" value="ABC_transporter-like_ATP-bd"/>
</dbReference>
<evidence type="ECO:0000256" key="5">
    <source>
        <dbReference type="ARBA" id="ARBA00061478"/>
    </source>
</evidence>